<dbReference type="RefSeq" id="WP_009529481.1">
    <property type="nucleotide sequence ID" value="NZ_JH414609.1"/>
</dbReference>
<dbReference type="InterPro" id="IPR029044">
    <property type="entry name" value="Nucleotide-diphossugar_trans"/>
</dbReference>
<dbReference type="CDD" id="cd06915">
    <property type="entry name" value="NTP_transferase_WcbM_like"/>
    <property type="match status" value="1"/>
</dbReference>
<protein>
    <recommendedName>
        <fullName evidence="1">Nucleotidyl transferase domain-containing protein</fullName>
    </recommendedName>
</protein>
<dbReference type="InterPro" id="IPR005835">
    <property type="entry name" value="NTP_transferase_dom"/>
</dbReference>
<dbReference type="AlphaFoldDB" id="G9XCE8"/>
<dbReference type="EMBL" id="AFZG01000022">
    <property type="protein sequence ID" value="EHL19341.1"/>
    <property type="molecule type" value="Genomic_DNA"/>
</dbReference>
<proteinExistence type="predicted"/>
<dbReference type="STRING" id="796937.HMPREF9630_00677"/>
<evidence type="ECO:0000313" key="3">
    <source>
        <dbReference type="Proteomes" id="UP000003379"/>
    </source>
</evidence>
<dbReference type="Proteomes" id="UP000003379">
    <property type="component" value="Unassembled WGS sequence"/>
</dbReference>
<name>G9XCE8_9FIRM</name>
<dbReference type="SUPFAM" id="SSF53448">
    <property type="entry name" value="Nucleotide-diphospho-sugar transferases"/>
    <property type="match status" value="1"/>
</dbReference>
<comment type="caution">
    <text evidence="2">The sequence shown here is derived from an EMBL/GenBank/DDBJ whole genome shotgun (WGS) entry which is preliminary data.</text>
</comment>
<reference evidence="2 3" key="1">
    <citation type="submission" date="2011-08" db="EMBL/GenBank/DDBJ databases">
        <title>The Genome Sequence of Eubacteriaceae bacterium CM5.</title>
        <authorList>
            <consortium name="The Broad Institute Genome Sequencing Platform"/>
            <person name="Earl A."/>
            <person name="Ward D."/>
            <person name="Feldgarden M."/>
            <person name="Gevers D."/>
            <person name="Sizova M."/>
            <person name="Hazen A."/>
            <person name="Epstein S."/>
            <person name="Young S.K."/>
            <person name="Zeng Q."/>
            <person name="Gargeya S."/>
            <person name="Fitzgerald M."/>
            <person name="Haas B."/>
            <person name="Abouelleil A."/>
            <person name="Alvarado L."/>
            <person name="Arachchi H.M."/>
            <person name="Berlin A."/>
            <person name="Brown A."/>
            <person name="Chapman S.B."/>
            <person name="Chen Z."/>
            <person name="Dunbar C."/>
            <person name="Freedman E."/>
            <person name="Gearin G."/>
            <person name="Gellesch M."/>
            <person name="Goldberg J."/>
            <person name="Griggs A."/>
            <person name="Gujja S."/>
            <person name="Heiman D."/>
            <person name="Howarth C."/>
            <person name="Larson L."/>
            <person name="Lui A."/>
            <person name="MacDonald P.J.P."/>
            <person name="Montmayeur A."/>
            <person name="Murphy C."/>
            <person name="Neiman D."/>
            <person name="Pearson M."/>
            <person name="Priest M."/>
            <person name="Roberts A."/>
            <person name="Saif S."/>
            <person name="Shea T."/>
            <person name="Shenoy N."/>
            <person name="Sisk P."/>
            <person name="Stolte C."/>
            <person name="Sykes S."/>
            <person name="Wortman J."/>
            <person name="Nusbaum C."/>
            <person name="Birren B."/>
        </authorList>
    </citation>
    <scope>NUCLEOTIDE SEQUENCE [LARGE SCALE GENOMIC DNA]</scope>
    <source>
        <strain evidence="2 3">CM5</strain>
    </source>
</reference>
<gene>
    <name evidence="2" type="ORF">HMPREF9628_01525</name>
</gene>
<evidence type="ECO:0000313" key="2">
    <source>
        <dbReference type="EMBL" id="EHL19341.1"/>
    </source>
</evidence>
<organism evidence="2 3">
    <name type="scientific">Peptoanaerobacter stomatis</name>
    <dbReference type="NCBI Taxonomy" id="796937"/>
    <lineage>
        <taxon>Bacteria</taxon>
        <taxon>Bacillati</taxon>
        <taxon>Bacillota</taxon>
        <taxon>Clostridia</taxon>
        <taxon>Peptostreptococcales</taxon>
        <taxon>Filifactoraceae</taxon>
        <taxon>Peptoanaerobacter</taxon>
    </lineage>
</organism>
<dbReference type="InterPro" id="IPR050486">
    <property type="entry name" value="Mannose-1P_guanyltransferase"/>
</dbReference>
<evidence type="ECO:0000259" key="1">
    <source>
        <dbReference type="Pfam" id="PF00483"/>
    </source>
</evidence>
<sequence>MKAIILAGGKGTRLQEVVSDIPKPMAPINNVPFLEILIRQLKKNEINDIVISVGYKKDKIINFFGNRYNGLDINYCIEDIPLGTGGAIKKAIEENESDMYLVINGDTFFDISLRKLIEEHINRRNDVTIAAKKMYNSDRYGSILFENDKIVSFEEKKYYRESVINAGIYVLNRDIFDNIQDKKFSLEKDFFEKYVCEKNMGIFIFEEYFIDIGIKEDYYKAQRELVNIF</sequence>
<dbReference type="HOGENOM" id="CLU_029499_2_0_9"/>
<dbReference type="Pfam" id="PF00483">
    <property type="entry name" value="NTP_transferase"/>
    <property type="match status" value="1"/>
</dbReference>
<dbReference type="Gene3D" id="3.90.550.10">
    <property type="entry name" value="Spore Coat Polysaccharide Biosynthesis Protein SpsA, Chain A"/>
    <property type="match status" value="1"/>
</dbReference>
<accession>G9XCE8</accession>
<feature type="domain" description="Nucleotidyl transferase" evidence="1">
    <location>
        <begin position="2"/>
        <end position="225"/>
    </location>
</feature>
<dbReference type="PANTHER" id="PTHR22572">
    <property type="entry name" value="SUGAR-1-PHOSPHATE GUANYL TRANSFERASE"/>
    <property type="match status" value="1"/>
</dbReference>